<sequence length="106" mass="11844">MAVSAQRWTQLPRAEQDTLTTVLSRWEARMRALEPLYAKRADPAVVQRVSWTLRGVRHMDHMFRGVERAVHRHGPARGQLGAGPVHGRLAAVVSIPSVTQDATIPF</sequence>
<evidence type="ECO:0000313" key="2">
    <source>
        <dbReference type="Proteomes" id="UP000063699"/>
    </source>
</evidence>
<protein>
    <submittedName>
        <fullName evidence="1">Uncharacterized protein</fullName>
    </submittedName>
</protein>
<name>A0A0N9I613_9PSEU</name>
<dbReference type="Proteomes" id="UP000063699">
    <property type="component" value="Chromosome"/>
</dbReference>
<keyword evidence="2" id="KW-1185">Reference proteome</keyword>
<reference evidence="1 2" key="1">
    <citation type="submission" date="2015-07" db="EMBL/GenBank/DDBJ databases">
        <title>Genome sequencing of Kibdelosporangium phytohabitans.</title>
        <authorList>
            <person name="Qin S."/>
            <person name="Xing K."/>
        </authorList>
    </citation>
    <scope>NUCLEOTIDE SEQUENCE [LARGE SCALE GENOMIC DNA]</scope>
    <source>
        <strain evidence="1 2">KLBMP1111</strain>
    </source>
</reference>
<dbReference type="KEGG" id="kphy:AOZ06_27565"/>
<organism evidence="1 2">
    <name type="scientific">Kibdelosporangium phytohabitans</name>
    <dbReference type="NCBI Taxonomy" id="860235"/>
    <lineage>
        <taxon>Bacteria</taxon>
        <taxon>Bacillati</taxon>
        <taxon>Actinomycetota</taxon>
        <taxon>Actinomycetes</taxon>
        <taxon>Pseudonocardiales</taxon>
        <taxon>Pseudonocardiaceae</taxon>
        <taxon>Kibdelosporangium</taxon>
    </lineage>
</organism>
<evidence type="ECO:0000313" key="1">
    <source>
        <dbReference type="EMBL" id="ALG10157.1"/>
    </source>
</evidence>
<dbReference type="EMBL" id="CP012752">
    <property type="protein sequence ID" value="ALG10157.1"/>
    <property type="molecule type" value="Genomic_DNA"/>
</dbReference>
<accession>A0A0N9I613</accession>
<gene>
    <name evidence="1" type="ORF">AOZ06_27565</name>
</gene>
<proteinExistence type="predicted"/>
<dbReference type="AlphaFoldDB" id="A0A0N9I613"/>